<sequence>MPLLRSCLFFACVGLLAGCRREPPPAPTDAVKTQTVASPEEGGAVSRAPMATPPAPPPAAPVPAAAVPPVGKAPDWSPLELSSGQAWIDCGLDYRHGDGETLTVPSRANLRHLLEPCLAGDALRLRYRGKVASDFTALVERVTRVADSLGIGSRVLDLDSTGGQVEDAIRVGDWIGANRWTIWVREDSVCHSACVFVLAGGDSRRLAGQVGIHRIIRLSSTATSRTELNTELQAVYATVREYLERNGASPLLADVMKTVPNRSLRLLTGDELRLYGLDGNNAAQDDLDRVRLLDKCGDDFMRRRDAWVRAFDEQCREQAQVHALNTCGLRLRRDFGFPDDDCPAESPLAEFNELPEGPPADAPVAAPVGVSATGAVEAPVVAAEPVPTDAARVDEGQGG</sequence>
<dbReference type="RefSeq" id="WP_238394358.1">
    <property type="nucleotide sequence ID" value="NZ_JBHTKN010000012.1"/>
</dbReference>
<dbReference type="Proteomes" id="UP001597033">
    <property type="component" value="Unassembled WGS sequence"/>
</dbReference>
<evidence type="ECO:0000313" key="2">
    <source>
        <dbReference type="EMBL" id="MFD1043554.1"/>
    </source>
</evidence>
<feature type="compositionally biased region" description="Pro residues" evidence="1">
    <location>
        <begin position="51"/>
        <end position="61"/>
    </location>
</feature>
<dbReference type="SUPFAM" id="SSF52096">
    <property type="entry name" value="ClpP/crotonase"/>
    <property type="match status" value="1"/>
</dbReference>
<evidence type="ECO:0000313" key="3">
    <source>
        <dbReference type="Proteomes" id="UP001597033"/>
    </source>
</evidence>
<gene>
    <name evidence="2" type="ORF">ACFQ2N_14470</name>
</gene>
<reference evidence="3" key="1">
    <citation type="journal article" date="2019" name="Int. J. Syst. Evol. Microbiol.">
        <title>The Global Catalogue of Microorganisms (GCM) 10K type strain sequencing project: providing services to taxonomists for standard genome sequencing and annotation.</title>
        <authorList>
            <consortium name="The Broad Institute Genomics Platform"/>
            <consortium name="The Broad Institute Genome Sequencing Center for Infectious Disease"/>
            <person name="Wu L."/>
            <person name="Ma J."/>
        </authorList>
    </citation>
    <scope>NUCLEOTIDE SEQUENCE [LARGE SCALE GENOMIC DNA]</scope>
    <source>
        <strain evidence="3">CCUG 55854</strain>
    </source>
</reference>
<organism evidence="2 3">
    <name type="scientific">Pseudoxanthomonas kaohsiungensis</name>
    <dbReference type="NCBI Taxonomy" id="283923"/>
    <lineage>
        <taxon>Bacteria</taxon>
        <taxon>Pseudomonadati</taxon>
        <taxon>Pseudomonadota</taxon>
        <taxon>Gammaproteobacteria</taxon>
        <taxon>Lysobacterales</taxon>
        <taxon>Lysobacteraceae</taxon>
        <taxon>Pseudoxanthomonas</taxon>
    </lineage>
</organism>
<name>A0ABW3M2G8_9GAMM</name>
<keyword evidence="3" id="KW-1185">Reference proteome</keyword>
<dbReference type="Gene3D" id="3.90.226.10">
    <property type="entry name" value="2-enoyl-CoA Hydratase, Chain A, domain 1"/>
    <property type="match status" value="1"/>
</dbReference>
<dbReference type="PROSITE" id="PS51257">
    <property type="entry name" value="PROKAR_LIPOPROTEIN"/>
    <property type="match status" value="1"/>
</dbReference>
<protein>
    <recommendedName>
        <fullName evidence="4">Secreted protein</fullName>
    </recommendedName>
</protein>
<feature type="region of interest" description="Disordered" evidence="1">
    <location>
        <begin position="24"/>
        <end position="62"/>
    </location>
</feature>
<dbReference type="InterPro" id="IPR029045">
    <property type="entry name" value="ClpP/crotonase-like_dom_sf"/>
</dbReference>
<accession>A0ABW3M2G8</accession>
<evidence type="ECO:0000256" key="1">
    <source>
        <dbReference type="SAM" id="MobiDB-lite"/>
    </source>
</evidence>
<comment type="caution">
    <text evidence="2">The sequence shown here is derived from an EMBL/GenBank/DDBJ whole genome shotgun (WGS) entry which is preliminary data.</text>
</comment>
<dbReference type="EMBL" id="JBHTKN010000012">
    <property type="protein sequence ID" value="MFD1043554.1"/>
    <property type="molecule type" value="Genomic_DNA"/>
</dbReference>
<evidence type="ECO:0008006" key="4">
    <source>
        <dbReference type="Google" id="ProtNLM"/>
    </source>
</evidence>
<proteinExistence type="predicted"/>